<feature type="signal peptide" evidence="1">
    <location>
        <begin position="1"/>
        <end position="22"/>
    </location>
</feature>
<sequence>MERLSSLLLVLIIGGLLTPLGGVSLPTLTIHSPDGDLIDCIRREDQIAFRHPLLKNHLIQEAPTDMPYTVNKEENGWQVWHKNGTKCPEGSIPVRRLPLHQNQTVQTISSNAADRVINGHEFYKRVFILVGFKQHSLLVGGF</sequence>
<reference evidence="3" key="1">
    <citation type="journal article" date="2014" name="Nat. Commun.">
        <title>The emerging biofuel crop Camelina sativa retains a highly undifferentiated hexaploid genome structure.</title>
        <authorList>
            <person name="Kagale S."/>
            <person name="Koh C."/>
            <person name="Nixon J."/>
            <person name="Bollina V."/>
            <person name="Clarke W.E."/>
            <person name="Tuteja R."/>
            <person name="Spillane C."/>
            <person name="Robinson S.J."/>
            <person name="Links M.G."/>
            <person name="Clarke C."/>
            <person name="Higgins E.E."/>
            <person name="Huebert T."/>
            <person name="Sharpe A.G."/>
            <person name="Parkin I.A."/>
        </authorList>
    </citation>
    <scope>NUCLEOTIDE SEQUENCE [LARGE SCALE GENOMIC DNA]</scope>
    <source>
        <strain evidence="3">cv. DH55</strain>
    </source>
</reference>
<dbReference type="PANTHER" id="PTHR31589:SF110">
    <property type="entry name" value="PROTEIN, PUTATIVE (DUF239)-RELATED"/>
    <property type="match status" value="1"/>
</dbReference>
<dbReference type="GeneID" id="104746033"/>
<dbReference type="PANTHER" id="PTHR31589">
    <property type="entry name" value="PROTEIN, PUTATIVE (DUF239)-RELATED-RELATED"/>
    <property type="match status" value="1"/>
</dbReference>
<gene>
    <name evidence="4" type="primary">LOC104746033</name>
</gene>
<dbReference type="InterPro" id="IPR025521">
    <property type="entry name" value="Neprosin_propep"/>
</dbReference>
<protein>
    <submittedName>
        <fullName evidence="4">Uncharacterized protein LOC104746033</fullName>
    </submittedName>
</protein>
<evidence type="ECO:0000256" key="1">
    <source>
        <dbReference type="SAM" id="SignalP"/>
    </source>
</evidence>
<name>A0ABM1QZP7_CAMSA</name>
<reference evidence="4" key="2">
    <citation type="submission" date="2025-08" db="UniProtKB">
        <authorList>
            <consortium name="RefSeq"/>
        </authorList>
    </citation>
    <scope>IDENTIFICATION</scope>
    <source>
        <tissue evidence="4">Leaf</tissue>
    </source>
</reference>
<dbReference type="InterPro" id="IPR053168">
    <property type="entry name" value="Glutamic_endopeptidase"/>
</dbReference>
<accession>A0ABM1QZP7</accession>
<dbReference type="RefSeq" id="XP_019092235.1">
    <property type="nucleotide sequence ID" value="XM_019236690.1"/>
</dbReference>
<proteinExistence type="predicted"/>
<keyword evidence="1" id="KW-0732">Signal</keyword>
<feature type="domain" description="Neprosin activation peptide" evidence="2">
    <location>
        <begin position="29"/>
        <end position="99"/>
    </location>
</feature>
<dbReference type="Proteomes" id="UP000694864">
    <property type="component" value="Chromosome 15"/>
</dbReference>
<keyword evidence="3" id="KW-1185">Reference proteome</keyword>
<evidence type="ECO:0000313" key="3">
    <source>
        <dbReference type="Proteomes" id="UP000694864"/>
    </source>
</evidence>
<evidence type="ECO:0000259" key="2">
    <source>
        <dbReference type="Pfam" id="PF14365"/>
    </source>
</evidence>
<evidence type="ECO:0000313" key="4">
    <source>
        <dbReference type="RefSeq" id="XP_019092235.1"/>
    </source>
</evidence>
<feature type="chain" id="PRO_5046451548" evidence="1">
    <location>
        <begin position="23"/>
        <end position="142"/>
    </location>
</feature>
<organism evidence="3 4">
    <name type="scientific">Camelina sativa</name>
    <name type="common">False flax</name>
    <name type="synonym">Myagrum sativum</name>
    <dbReference type="NCBI Taxonomy" id="90675"/>
    <lineage>
        <taxon>Eukaryota</taxon>
        <taxon>Viridiplantae</taxon>
        <taxon>Streptophyta</taxon>
        <taxon>Embryophyta</taxon>
        <taxon>Tracheophyta</taxon>
        <taxon>Spermatophyta</taxon>
        <taxon>Magnoliopsida</taxon>
        <taxon>eudicotyledons</taxon>
        <taxon>Gunneridae</taxon>
        <taxon>Pentapetalae</taxon>
        <taxon>rosids</taxon>
        <taxon>malvids</taxon>
        <taxon>Brassicales</taxon>
        <taxon>Brassicaceae</taxon>
        <taxon>Camelineae</taxon>
        <taxon>Camelina</taxon>
    </lineage>
</organism>
<dbReference type="Pfam" id="PF14365">
    <property type="entry name" value="Neprosin_AP"/>
    <property type="match status" value="1"/>
</dbReference>